<evidence type="ECO:0000313" key="3">
    <source>
        <dbReference type="Proteomes" id="UP001148614"/>
    </source>
</evidence>
<sequence>MRTSVITLGLAVAVQGATIQARDNGCSVYLEPTKTPPSAPGEIIAYGSLKRWSNATGGGYATSNWIDYSGSSAEPYSFRYKADTIPGYETNAQIEAVLKDGWIGTYITGVDTPTSNDFLITSYSCS</sequence>
<comment type="caution">
    <text evidence="2">The sequence shown here is derived from an EMBL/GenBank/DDBJ whole genome shotgun (WGS) entry which is preliminary data.</text>
</comment>
<organism evidence="2 3">
    <name type="scientific">Xylaria arbuscula</name>
    <dbReference type="NCBI Taxonomy" id="114810"/>
    <lineage>
        <taxon>Eukaryota</taxon>
        <taxon>Fungi</taxon>
        <taxon>Dikarya</taxon>
        <taxon>Ascomycota</taxon>
        <taxon>Pezizomycotina</taxon>
        <taxon>Sordariomycetes</taxon>
        <taxon>Xylariomycetidae</taxon>
        <taxon>Xylariales</taxon>
        <taxon>Xylariaceae</taxon>
        <taxon>Xylaria</taxon>
    </lineage>
</organism>
<accession>A0A9W8TMZ3</accession>
<dbReference type="EMBL" id="JANPWZ010000477">
    <property type="protein sequence ID" value="KAJ3576438.1"/>
    <property type="molecule type" value="Genomic_DNA"/>
</dbReference>
<evidence type="ECO:0000256" key="1">
    <source>
        <dbReference type="SAM" id="SignalP"/>
    </source>
</evidence>
<feature type="signal peptide" evidence="1">
    <location>
        <begin position="1"/>
        <end position="16"/>
    </location>
</feature>
<evidence type="ECO:0000313" key="2">
    <source>
        <dbReference type="EMBL" id="KAJ3576438.1"/>
    </source>
</evidence>
<keyword evidence="3" id="KW-1185">Reference proteome</keyword>
<gene>
    <name evidence="2" type="ORF">NPX13_g3705</name>
</gene>
<dbReference type="Proteomes" id="UP001148614">
    <property type="component" value="Unassembled WGS sequence"/>
</dbReference>
<reference evidence="2" key="1">
    <citation type="submission" date="2022-07" db="EMBL/GenBank/DDBJ databases">
        <title>Genome Sequence of Xylaria arbuscula.</title>
        <authorList>
            <person name="Buettner E."/>
        </authorList>
    </citation>
    <scope>NUCLEOTIDE SEQUENCE</scope>
    <source>
        <strain evidence="2">VT107</strain>
    </source>
</reference>
<dbReference type="VEuPathDB" id="FungiDB:F4678DRAFT_481460"/>
<protein>
    <submittedName>
        <fullName evidence="2">Uncharacterized protein</fullName>
    </submittedName>
</protein>
<feature type="chain" id="PRO_5040832140" evidence="1">
    <location>
        <begin position="17"/>
        <end position="126"/>
    </location>
</feature>
<keyword evidence="1" id="KW-0732">Signal</keyword>
<dbReference type="AlphaFoldDB" id="A0A9W8TMZ3"/>
<name>A0A9W8TMZ3_9PEZI</name>
<proteinExistence type="predicted"/>